<evidence type="ECO:0000313" key="5">
    <source>
        <dbReference type="Proteomes" id="UP000217785"/>
    </source>
</evidence>
<dbReference type="Gene3D" id="3.40.309.10">
    <property type="entry name" value="Aldehyde Dehydrogenase, Chain A, domain 2"/>
    <property type="match status" value="1"/>
</dbReference>
<organism evidence="4 5">
    <name type="scientific">Effusibacillus lacus</name>
    <dbReference type="NCBI Taxonomy" id="1348429"/>
    <lineage>
        <taxon>Bacteria</taxon>
        <taxon>Bacillati</taxon>
        <taxon>Bacillota</taxon>
        <taxon>Bacilli</taxon>
        <taxon>Bacillales</taxon>
        <taxon>Alicyclobacillaceae</taxon>
        <taxon>Effusibacillus</taxon>
    </lineage>
</organism>
<keyword evidence="5" id="KW-1185">Reference proteome</keyword>
<evidence type="ECO:0000313" key="4">
    <source>
        <dbReference type="EMBL" id="GAX90883.1"/>
    </source>
</evidence>
<sequence>MGEWRVAYTVWELTGVVGAIKPINFPMNLVAHKLDWIAEAKQNGAKVATGGAAQRNILLPTVLLDVDPAVKVSFQEVFAPIVLINKVKTVDEAIEQVNDSRYGLQAGIYTENVHTAFDAAERLHVGEVMINDISTFRVNQMPYGEVKESGFGREGLKYASEEMTELKLVVFMSSCWTLCQWQRVLFLWKEPLFCPIPLEPSKKD</sequence>
<keyword evidence="2" id="KW-0560">Oxidoreductase</keyword>
<evidence type="ECO:0000256" key="2">
    <source>
        <dbReference type="ARBA" id="ARBA00023002"/>
    </source>
</evidence>
<reference evidence="5" key="1">
    <citation type="submission" date="2017-07" db="EMBL/GenBank/DDBJ databases">
        <title>Draft genome sequence of Effusibacillus lacus strain skLN1.</title>
        <authorList>
            <person name="Watanabe M."/>
            <person name="Kojima H."/>
            <person name="Fukui M."/>
        </authorList>
    </citation>
    <scope>NUCLEOTIDE SEQUENCE [LARGE SCALE GENOMIC DNA]</scope>
    <source>
        <strain evidence="5">skLN1</strain>
    </source>
</reference>
<dbReference type="AlphaFoldDB" id="A0A292YQ46"/>
<dbReference type="PANTHER" id="PTHR42991:SF1">
    <property type="entry name" value="ALDEHYDE DEHYDROGENASE"/>
    <property type="match status" value="1"/>
</dbReference>
<accession>A0A292YQ46</accession>
<name>A0A292YQ46_9BACL</name>
<comment type="caution">
    <text evidence="4">The sequence shown here is derived from an EMBL/GenBank/DDBJ whole genome shotgun (WGS) entry which is preliminary data.</text>
</comment>
<dbReference type="InterPro" id="IPR015590">
    <property type="entry name" value="Aldehyde_DH_dom"/>
</dbReference>
<dbReference type="Proteomes" id="UP000217785">
    <property type="component" value="Unassembled WGS sequence"/>
</dbReference>
<dbReference type="InterPro" id="IPR016163">
    <property type="entry name" value="Ald_DH_C"/>
</dbReference>
<evidence type="ECO:0000259" key="3">
    <source>
        <dbReference type="Pfam" id="PF00171"/>
    </source>
</evidence>
<dbReference type="GO" id="GO:0008911">
    <property type="term" value="F:lactaldehyde dehydrogenase (NAD+) activity"/>
    <property type="evidence" value="ECO:0007669"/>
    <property type="project" value="TreeGrafter"/>
</dbReference>
<comment type="similarity">
    <text evidence="1">Belongs to the aldehyde dehydrogenase family.</text>
</comment>
<evidence type="ECO:0000256" key="1">
    <source>
        <dbReference type="ARBA" id="ARBA00009986"/>
    </source>
</evidence>
<dbReference type="Pfam" id="PF00171">
    <property type="entry name" value="Aldedh"/>
    <property type="match status" value="1"/>
</dbReference>
<feature type="domain" description="Aldehyde dehydrogenase" evidence="3">
    <location>
        <begin position="35"/>
        <end position="169"/>
    </location>
</feature>
<dbReference type="InterPro" id="IPR016161">
    <property type="entry name" value="Ald_DH/histidinol_DH"/>
</dbReference>
<proteinExistence type="inferred from homology"/>
<dbReference type="SUPFAM" id="SSF53720">
    <property type="entry name" value="ALDH-like"/>
    <property type="match status" value="1"/>
</dbReference>
<gene>
    <name evidence="4" type="ORF">EFBL_2525</name>
</gene>
<dbReference type="EMBL" id="BDUF01000068">
    <property type="protein sequence ID" value="GAX90883.1"/>
    <property type="molecule type" value="Genomic_DNA"/>
</dbReference>
<protein>
    <submittedName>
        <fullName evidence="4">Aldehyde dehydrogenase</fullName>
    </submittedName>
</protein>
<dbReference type="PANTHER" id="PTHR42991">
    <property type="entry name" value="ALDEHYDE DEHYDROGENASE"/>
    <property type="match status" value="1"/>
</dbReference>
<dbReference type="InterPro" id="IPR051020">
    <property type="entry name" value="ALDH-related_metabolic_enz"/>
</dbReference>